<feature type="domain" description="PX" evidence="3">
    <location>
        <begin position="26"/>
        <end position="154"/>
    </location>
</feature>
<dbReference type="GO" id="GO:0031201">
    <property type="term" value="C:SNARE complex"/>
    <property type="evidence" value="ECO:0007669"/>
    <property type="project" value="TreeGrafter"/>
</dbReference>
<comment type="similarity">
    <text evidence="1">Belongs to the sorting nexin family.</text>
</comment>
<organism evidence="4 5">
    <name type="scientific">Polyplax serrata</name>
    <name type="common">Common mouse louse</name>
    <dbReference type="NCBI Taxonomy" id="468196"/>
    <lineage>
        <taxon>Eukaryota</taxon>
        <taxon>Metazoa</taxon>
        <taxon>Ecdysozoa</taxon>
        <taxon>Arthropoda</taxon>
        <taxon>Hexapoda</taxon>
        <taxon>Insecta</taxon>
        <taxon>Pterygota</taxon>
        <taxon>Neoptera</taxon>
        <taxon>Paraneoptera</taxon>
        <taxon>Psocodea</taxon>
        <taxon>Troctomorpha</taxon>
        <taxon>Phthiraptera</taxon>
        <taxon>Anoplura</taxon>
        <taxon>Polyplacidae</taxon>
        <taxon>Polyplax</taxon>
    </lineage>
</organism>
<dbReference type="InterPro" id="IPR036871">
    <property type="entry name" value="PX_dom_sf"/>
</dbReference>
<sequence length="412" mass="47888">MMNECKKNLDSSPSPSQNNLLDFVDISVSEAEKRANGALNIREYFTVYLIETVVKDPTFKKVSTKLGTIWRRYTEFEQLHSYLEVTYPYLILPPLPEKKILFGWQKSGSDTSDPDFVDRRRVGLENFLHRIAAHPALCYDKLFFGFLQQEDGWREACKETGYLQQAENKLKILTTLPSRIKRPDERFEAIKDYSNELNGHLQNLLKIRSKLAERYYTIYKLHANYGRVFSEWSVIEKVLGDGLQRAGHFMDSLAAIVDATLEEEELVADQLKEYLFFGTSVQAVCKRRDLLQLQLQKAQELISNRLHEMEQVQRGRAGLMSRFFGTTDRGEIKELKVNAAEQRIQEGKNNLQAIQIELNDFTKEALTDYQRFDKQKTIEIKQTLANYAAVQTKMSKQGLQTWIHVKKCLQNY</sequence>
<dbReference type="Gene3D" id="3.30.1520.10">
    <property type="entry name" value="Phox-like domain"/>
    <property type="match status" value="1"/>
</dbReference>
<dbReference type="CDD" id="cd06864">
    <property type="entry name" value="PX_SNX4"/>
    <property type="match status" value="1"/>
</dbReference>
<dbReference type="GO" id="GO:0015031">
    <property type="term" value="P:protein transport"/>
    <property type="evidence" value="ECO:0007669"/>
    <property type="project" value="InterPro"/>
</dbReference>
<dbReference type="Gene3D" id="1.20.1270.60">
    <property type="entry name" value="Arfaptin homology (AH) domain/BAR domain"/>
    <property type="match status" value="1"/>
</dbReference>
<dbReference type="InterPro" id="IPR027267">
    <property type="entry name" value="AH/BAR_dom_sf"/>
</dbReference>
<proteinExistence type="inferred from homology"/>
<dbReference type="GO" id="GO:0031901">
    <property type="term" value="C:early endosome membrane"/>
    <property type="evidence" value="ECO:0007669"/>
    <property type="project" value="TreeGrafter"/>
</dbReference>
<evidence type="ECO:0000313" key="4">
    <source>
        <dbReference type="EMBL" id="KAK6632497.1"/>
    </source>
</evidence>
<feature type="coiled-coil region" evidence="2">
    <location>
        <begin position="337"/>
        <end position="364"/>
    </location>
</feature>
<evidence type="ECO:0000256" key="1">
    <source>
        <dbReference type="ARBA" id="ARBA00010883"/>
    </source>
</evidence>
<evidence type="ECO:0000259" key="3">
    <source>
        <dbReference type="PROSITE" id="PS50195"/>
    </source>
</evidence>
<evidence type="ECO:0000256" key="2">
    <source>
        <dbReference type="SAM" id="Coils"/>
    </source>
</evidence>
<dbReference type="GO" id="GO:0032266">
    <property type="term" value="F:phosphatidylinositol-3-phosphate binding"/>
    <property type="evidence" value="ECO:0007669"/>
    <property type="project" value="TreeGrafter"/>
</dbReference>
<protein>
    <recommendedName>
        <fullName evidence="3">PX domain-containing protein</fullName>
    </recommendedName>
</protein>
<dbReference type="GO" id="GO:0005886">
    <property type="term" value="C:plasma membrane"/>
    <property type="evidence" value="ECO:0007669"/>
    <property type="project" value="TreeGrafter"/>
</dbReference>
<keyword evidence="2" id="KW-0175">Coiled coil</keyword>
<dbReference type="Pfam" id="PF00787">
    <property type="entry name" value="PX"/>
    <property type="match status" value="1"/>
</dbReference>
<dbReference type="Proteomes" id="UP001372834">
    <property type="component" value="Unassembled WGS sequence"/>
</dbReference>
<dbReference type="PROSITE" id="PS50195">
    <property type="entry name" value="PX"/>
    <property type="match status" value="1"/>
</dbReference>
<dbReference type="PANTHER" id="PTHR46596">
    <property type="entry name" value="SORTING NEXIN-4"/>
    <property type="match status" value="1"/>
</dbReference>
<dbReference type="EMBL" id="JAWJWE010000007">
    <property type="protein sequence ID" value="KAK6632497.1"/>
    <property type="molecule type" value="Genomic_DNA"/>
</dbReference>
<dbReference type="InterPro" id="IPR001683">
    <property type="entry name" value="PX_dom"/>
</dbReference>
<gene>
    <name evidence="4" type="ORF">RUM43_013264</name>
</gene>
<dbReference type="SUPFAM" id="SSF64268">
    <property type="entry name" value="PX domain"/>
    <property type="match status" value="1"/>
</dbReference>
<dbReference type="AlphaFoldDB" id="A0AAN8P0C7"/>
<dbReference type="InterPro" id="IPR034783">
    <property type="entry name" value="SNX4"/>
</dbReference>
<reference evidence="4 5" key="1">
    <citation type="submission" date="2023-10" db="EMBL/GenBank/DDBJ databases">
        <title>Genomes of two closely related lineages of the louse Polyplax serrata with different host specificities.</title>
        <authorList>
            <person name="Martinu J."/>
            <person name="Tarabai H."/>
            <person name="Stefka J."/>
            <person name="Hypsa V."/>
        </authorList>
    </citation>
    <scope>NUCLEOTIDE SEQUENCE [LARGE SCALE GENOMIC DNA]</scope>
    <source>
        <strain evidence="4">HR10_N</strain>
    </source>
</reference>
<evidence type="ECO:0000313" key="5">
    <source>
        <dbReference type="Proteomes" id="UP001372834"/>
    </source>
</evidence>
<accession>A0AAN8P0C7</accession>
<name>A0AAN8P0C7_POLSC</name>
<dbReference type="GO" id="GO:2000786">
    <property type="term" value="P:positive regulation of autophagosome assembly"/>
    <property type="evidence" value="ECO:0007669"/>
    <property type="project" value="TreeGrafter"/>
</dbReference>
<dbReference type="InterPro" id="IPR034902">
    <property type="entry name" value="PX_SNX4"/>
</dbReference>
<dbReference type="PANTHER" id="PTHR46596:SF1">
    <property type="entry name" value="SORTING NEXIN-4"/>
    <property type="match status" value="1"/>
</dbReference>
<comment type="caution">
    <text evidence="4">The sequence shown here is derived from an EMBL/GenBank/DDBJ whole genome shotgun (WGS) entry which is preliminary data.</text>
</comment>
<dbReference type="SMART" id="SM00312">
    <property type="entry name" value="PX"/>
    <property type="match status" value="1"/>
</dbReference>